<dbReference type="InterPro" id="IPR014198">
    <property type="entry name" value="Spore_III_AB"/>
</dbReference>
<proteinExistence type="predicted"/>
<dbReference type="Pfam" id="PF09548">
    <property type="entry name" value="Spore_III_AB"/>
    <property type="match status" value="1"/>
</dbReference>
<evidence type="ECO:0000313" key="1">
    <source>
        <dbReference type="EMBL" id="KEK19588.1"/>
    </source>
</evidence>
<name>A0A073KBB5_9BACI</name>
<sequence>MIKIVGAVLIVAVTTFFGFSYAKKYSERPRQLRLLKAALQSLEAEIMYGHTPLSEAASRLEKQMPKPLNWLFYSFYERLEAGEQTVREAWIDSLEENRKVMAFQDAEYEILQQFGETLGQHDRESQQKHIRLCITHLEREEGEAKELQLQYEKMIKSLGVLAGLLIVILLL</sequence>
<evidence type="ECO:0000313" key="2">
    <source>
        <dbReference type="Proteomes" id="UP000027822"/>
    </source>
</evidence>
<comment type="caution">
    <text evidence="1">The sequence shown here is derived from an EMBL/GenBank/DDBJ whole genome shotgun (WGS) entry which is preliminary data.</text>
</comment>
<dbReference type="STRING" id="574376.BAMA_22615"/>
<dbReference type="NCBIfam" id="TIGR02833">
    <property type="entry name" value="spore_III_AB"/>
    <property type="match status" value="1"/>
</dbReference>
<gene>
    <name evidence="1" type="ORF">BAMA_22615</name>
</gene>
<dbReference type="RefSeq" id="WP_034638935.1">
    <property type="nucleotide sequence ID" value="NZ_CBCSJC010000005.1"/>
</dbReference>
<organism evidence="1 2">
    <name type="scientific">Bacillus manliponensis</name>
    <dbReference type="NCBI Taxonomy" id="574376"/>
    <lineage>
        <taxon>Bacteria</taxon>
        <taxon>Bacillati</taxon>
        <taxon>Bacillota</taxon>
        <taxon>Bacilli</taxon>
        <taxon>Bacillales</taxon>
        <taxon>Bacillaceae</taxon>
        <taxon>Bacillus</taxon>
        <taxon>Bacillus cereus group</taxon>
    </lineage>
</organism>
<reference evidence="1 2" key="1">
    <citation type="submission" date="2014-06" db="EMBL/GenBank/DDBJ databases">
        <title>Draft genome sequence of Bacillus manliponensis JCM 15802 (MCCC 1A00708).</title>
        <authorList>
            <person name="Lai Q."/>
            <person name="Liu Y."/>
            <person name="Shao Z."/>
        </authorList>
    </citation>
    <scope>NUCLEOTIDE SEQUENCE [LARGE SCALE GENOMIC DNA]</scope>
    <source>
        <strain evidence="1 2">JCM 15802</strain>
    </source>
</reference>
<dbReference type="Proteomes" id="UP000027822">
    <property type="component" value="Unassembled WGS sequence"/>
</dbReference>
<protein>
    <submittedName>
        <fullName evidence="1">Stage III sporulation protein AB</fullName>
    </submittedName>
</protein>
<dbReference type="PIRSF" id="PIRSF021435">
    <property type="entry name" value="SpoIIIAB"/>
    <property type="match status" value="1"/>
</dbReference>
<dbReference type="OrthoDB" id="1957909at2"/>
<dbReference type="EMBL" id="JOTN01000007">
    <property type="protein sequence ID" value="KEK19588.1"/>
    <property type="molecule type" value="Genomic_DNA"/>
</dbReference>
<accession>A0A073KBB5</accession>
<keyword evidence="2" id="KW-1185">Reference proteome</keyword>
<dbReference type="AlphaFoldDB" id="A0A073KBB5"/>
<dbReference type="eggNOG" id="ENOG5032S0Q">
    <property type="taxonomic scope" value="Bacteria"/>
</dbReference>